<dbReference type="PANTHER" id="PTHR48475">
    <property type="entry name" value="RIBONUCLEASE H"/>
    <property type="match status" value="1"/>
</dbReference>
<dbReference type="GO" id="GO:0003676">
    <property type="term" value="F:nucleic acid binding"/>
    <property type="evidence" value="ECO:0007669"/>
    <property type="project" value="InterPro"/>
</dbReference>
<evidence type="ECO:0000256" key="5">
    <source>
        <dbReference type="ARBA" id="ARBA00022801"/>
    </source>
</evidence>
<dbReference type="InterPro" id="IPR001584">
    <property type="entry name" value="Integrase_cat-core"/>
</dbReference>
<organism evidence="8 9">
    <name type="scientific">Vitis vinifera</name>
    <name type="common">Grape</name>
    <dbReference type="NCBI Taxonomy" id="29760"/>
    <lineage>
        <taxon>Eukaryota</taxon>
        <taxon>Viridiplantae</taxon>
        <taxon>Streptophyta</taxon>
        <taxon>Embryophyta</taxon>
        <taxon>Tracheophyta</taxon>
        <taxon>Spermatophyta</taxon>
        <taxon>Magnoliopsida</taxon>
        <taxon>eudicotyledons</taxon>
        <taxon>Gunneridae</taxon>
        <taxon>Pentapetalae</taxon>
        <taxon>rosids</taxon>
        <taxon>Vitales</taxon>
        <taxon>Vitaceae</taxon>
        <taxon>Viteae</taxon>
        <taxon>Vitis</taxon>
    </lineage>
</organism>
<evidence type="ECO:0000313" key="8">
    <source>
        <dbReference type="EMBL" id="RVW14570.1"/>
    </source>
</evidence>
<keyword evidence="3" id="KW-0540">Nuclease</keyword>
<dbReference type="GO" id="GO:0004519">
    <property type="term" value="F:endonuclease activity"/>
    <property type="evidence" value="ECO:0007669"/>
    <property type="project" value="UniProtKB-KW"/>
</dbReference>
<dbReference type="CDD" id="cd01647">
    <property type="entry name" value="RT_LTR"/>
    <property type="match status" value="1"/>
</dbReference>
<dbReference type="Gene3D" id="3.30.70.270">
    <property type="match status" value="1"/>
</dbReference>
<sequence>MTVDSATCIVFSADDLPLEGSDHTRPLYISVVCSSHRVSSVLLDNDSTLNICPLATVVTLGFAPSDFGPSTQIVRAYDNTQREVMGTLTIDLLIGPTTFSILFQDDANMDLVTLDMVRARLSSIPFDYHVCPYTFSLADYFVRGSEILPRVEEMDVEDNETIDYGVVIELVDMIDRVVPHDEYLDEMDMLGISQFLDVVQREPFSPLKLFRVFVIEIAKEDQTVPAPELFAFVIPTIDMYEGTIVMDLSVYEYSLVSCDDVSLLAPYSPTSQILDIDDEIAQHDSDERATSTVGDVKIVDFSTTDQPRELKIGSPLSIDERDNLIHLLRSYLDVFAWSYEDISGLDPFIVQHHFPILPHARQVKQKLRKLHPRWSLQDGKVRVCVDFKDLNKILMAPEDRENTAFITKWGTYCYKLMPFGLKNAGATYQRVATTLFHDMMHRDVEVYVDDMIVKKLLGYMVSERGIEVHPNKIRVILDMLMPKTEKEARGFLGRFQYISRFIVRLTNICDPIFRFLRKNKPTVWNDDCQHVFERIKEYLIFPPIFVPPIPGRPLILYLSVSNIALECKLAQLDDSGKEQAIYYLSKRMLEYEMRYVVIERFYIVLVWATRRLRHYMTEYSMHLISHLDPLRYLFDRPILAGRLMRWLVFLTEFDIQYVSQKSIKVSVIAYHLASLPTIESRLVDDDFLDEEFIIMTRLLGWLMYFDGATNHSGCGISVLLVSLQGDHIPRSVHLTFSDYHPTTNNIVEYEVCILGLETALEIGITQMNVLGDSNLLTMETNCCQFVQRCPECQIHGDLIHVPPLELHALTSPWPFLVWGIDIIGKISPKSSSGHEFILVAIDYFTKWVEVASYAKLTSTRVANFIGSHIIYHYGVPHELISDRGAHFRAKVETLLQKYGIQHHKSSAYRSQTNGAVEAANKNIKKILRKMVETSRDWSEKLPFSLWAYCTSFLTSTGATLYSLVYGMEVVLPVEIKMGSLRVALEKH</sequence>
<dbReference type="Proteomes" id="UP000288805">
    <property type="component" value="Unassembled WGS sequence"/>
</dbReference>
<dbReference type="InterPro" id="IPR043502">
    <property type="entry name" value="DNA/RNA_pol_sf"/>
</dbReference>
<keyword evidence="4" id="KW-0255">Endonuclease</keyword>
<dbReference type="Gene3D" id="3.10.10.10">
    <property type="entry name" value="HIV Type 1 Reverse Transcriptase, subunit A, domain 1"/>
    <property type="match status" value="1"/>
</dbReference>
<dbReference type="Pfam" id="PF17917">
    <property type="entry name" value="RT_RNaseH"/>
    <property type="match status" value="1"/>
</dbReference>
<proteinExistence type="predicted"/>
<evidence type="ECO:0000256" key="6">
    <source>
        <dbReference type="ARBA" id="ARBA00022918"/>
    </source>
</evidence>
<dbReference type="InterPro" id="IPR043128">
    <property type="entry name" value="Rev_trsase/Diguanyl_cyclase"/>
</dbReference>
<dbReference type="GO" id="GO:0015074">
    <property type="term" value="P:DNA integration"/>
    <property type="evidence" value="ECO:0007669"/>
    <property type="project" value="InterPro"/>
</dbReference>
<evidence type="ECO:0000256" key="1">
    <source>
        <dbReference type="ARBA" id="ARBA00022679"/>
    </source>
</evidence>
<dbReference type="PROSITE" id="PS50994">
    <property type="entry name" value="INTEGRASE"/>
    <property type="match status" value="1"/>
</dbReference>
<dbReference type="PANTHER" id="PTHR48475:SF1">
    <property type="entry name" value="RNASE H TYPE-1 DOMAIN-CONTAINING PROTEIN"/>
    <property type="match status" value="1"/>
</dbReference>
<keyword evidence="6" id="KW-0695">RNA-directed DNA polymerase</keyword>
<dbReference type="InterPro" id="IPR041373">
    <property type="entry name" value="RT_RNaseH"/>
</dbReference>
<dbReference type="GO" id="GO:0003964">
    <property type="term" value="F:RNA-directed DNA polymerase activity"/>
    <property type="evidence" value="ECO:0007669"/>
    <property type="project" value="UniProtKB-KW"/>
</dbReference>
<name>A0A438BUQ1_VITVI</name>
<dbReference type="Pfam" id="PF00078">
    <property type="entry name" value="RVT_1"/>
    <property type="match status" value="1"/>
</dbReference>
<dbReference type="SUPFAM" id="SSF56672">
    <property type="entry name" value="DNA/RNA polymerases"/>
    <property type="match status" value="1"/>
</dbReference>
<comment type="caution">
    <text evidence="8">The sequence shown here is derived from an EMBL/GenBank/DDBJ whole genome shotgun (WGS) entry which is preliminary data.</text>
</comment>
<evidence type="ECO:0000256" key="4">
    <source>
        <dbReference type="ARBA" id="ARBA00022759"/>
    </source>
</evidence>
<dbReference type="Gene3D" id="3.30.420.10">
    <property type="entry name" value="Ribonuclease H-like superfamily/Ribonuclease H"/>
    <property type="match status" value="2"/>
</dbReference>
<dbReference type="InterPro" id="IPR012337">
    <property type="entry name" value="RNaseH-like_sf"/>
</dbReference>
<dbReference type="SUPFAM" id="SSF53098">
    <property type="entry name" value="Ribonuclease H-like"/>
    <property type="match status" value="2"/>
</dbReference>
<keyword evidence="5" id="KW-0378">Hydrolase</keyword>
<evidence type="ECO:0000256" key="2">
    <source>
        <dbReference type="ARBA" id="ARBA00022695"/>
    </source>
</evidence>
<protein>
    <submittedName>
        <fullName evidence="8">Transposon Tf2-12 polyprotein</fullName>
    </submittedName>
</protein>
<evidence type="ECO:0000256" key="3">
    <source>
        <dbReference type="ARBA" id="ARBA00022722"/>
    </source>
</evidence>
<dbReference type="InterPro" id="IPR036397">
    <property type="entry name" value="RNaseH_sf"/>
</dbReference>
<accession>A0A438BUQ1</accession>
<dbReference type="AlphaFoldDB" id="A0A438BUQ1"/>
<dbReference type="GO" id="GO:0016787">
    <property type="term" value="F:hydrolase activity"/>
    <property type="evidence" value="ECO:0007669"/>
    <property type="project" value="UniProtKB-KW"/>
</dbReference>
<dbReference type="InterPro" id="IPR000477">
    <property type="entry name" value="RT_dom"/>
</dbReference>
<gene>
    <name evidence="8" type="primary">Tf2-12_116</name>
    <name evidence="8" type="ORF">CK203_083876</name>
</gene>
<dbReference type="EMBL" id="QGNW01002616">
    <property type="protein sequence ID" value="RVW14570.1"/>
    <property type="molecule type" value="Genomic_DNA"/>
</dbReference>
<keyword evidence="2" id="KW-0548">Nucleotidyltransferase</keyword>
<evidence type="ECO:0000313" key="9">
    <source>
        <dbReference type="Proteomes" id="UP000288805"/>
    </source>
</evidence>
<keyword evidence="1" id="KW-0808">Transferase</keyword>
<evidence type="ECO:0000259" key="7">
    <source>
        <dbReference type="PROSITE" id="PS50994"/>
    </source>
</evidence>
<feature type="domain" description="Integrase catalytic" evidence="7">
    <location>
        <begin position="808"/>
        <end position="980"/>
    </location>
</feature>
<reference evidence="8 9" key="1">
    <citation type="journal article" date="2018" name="PLoS Genet.">
        <title>Population sequencing reveals clonal diversity and ancestral inbreeding in the grapevine cultivar Chardonnay.</title>
        <authorList>
            <person name="Roach M.J."/>
            <person name="Johnson D.L."/>
            <person name="Bohlmann J."/>
            <person name="van Vuuren H.J."/>
            <person name="Jones S.J."/>
            <person name="Pretorius I.S."/>
            <person name="Schmidt S.A."/>
            <person name="Borneman A.R."/>
        </authorList>
    </citation>
    <scope>NUCLEOTIDE SEQUENCE [LARGE SCALE GENOMIC DNA]</scope>
    <source>
        <strain evidence="9">cv. Chardonnay</strain>
        <tissue evidence="8">Leaf</tissue>
    </source>
</reference>